<name>A0A507B1A3_9PEZI</name>
<dbReference type="PANTHER" id="PTHR36182">
    <property type="entry name" value="PROTEIN, PUTATIVE (AFU_ORTHOLOGUE AFUA_6G10930)-RELATED"/>
    <property type="match status" value="1"/>
</dbReference>
<proteinExistence type="predicted"/>
<reference evidence="2 3" key="1">
    <citation type="submission" date="2019-06" db="EMBL/GenBank/DDBJ databases">
        <title>Draft genome sequence of the filamentous fungus Phialemoniopsis curvata isolated from diesel fuel.</title>
        <authorList>
            <person name="Varaljay V.A."/>
            <person name="Lyon W.J."/>
            <person name="Crouch A.L."/>
            <person name="Drake C.E."/>
            <person name="Hollomon J.M."/>
            <person name="Nadeau L.J."/>
            <person name="Nunn H.S."/>
            <person name="Stevenson B.S."/>
            <person name="Bojanowski C.L."/>
            <person name="Crookes-Goodson W.J."/>
        </authorList>
    </citation>
    <scope>NUCLEOTIDE SEQUENCE [LARGE SCALE GENOMIC DNA]</scope>
    <source>
        <strain evidence="2 3">D216</strain>
    </source>
</reference>
<comment type="caution">
    <text evidence="2">The sequence shown here is derived from an EMBL/GenBank/DDBJ whole genome shotgun (WGS) entry which is preliminary data.</text>
</comment>
<dbReference type="GeneID" id="41976182"/>
<evidence type="ECO:0000313" key="3">
    <source>
        <dbReference type="Proteomes" id="UP000319257"/>
    </source>
</evidence>
<gene>
    <name evidence="2" type="ORF">E0L32_008735</name>
</gene>
<dbReference type="InParanoid" id="A0A507B1A3"/>
<protein>
    <recommendedName>
        <fullName evidence="4">Lytic polysaccharide monooxygenase</fullName>
    </recommendedName>
</protein>
<dbReference type="EMBL" id="SKBQ01000059">
    <property type="protein sequence ID" value="TPX10330.1"/>
    <property type="molecule type" value="Genomic_DNA"/>
</dbReference>
<feature type="region of interest" description="Disordered" evidence="1">
    <location>
        <begin position="242"/>
        <end position="355"/>
    </location>
</feature>
<dbReference type="OrthoDB" id="2342176at2759"/>
<dbReference type="Proteomes" id="UP000319257">
    <property type="component" value="Unassembled WGS sequence"/>
</dbReference>
<dbReference type="STRING" id="1093900.A0A507B1A3"/>
<dbReference type="AlphaFoldDB" id="A0A507B1A3"/>
<evidence type="ECO:0000256" key="1">
    <source>
        <dbReference type="SAM" id="MobiDB-lite"/>
    </source>
</evidence>
<feature type="compositionally biased region" description="Basic and acidic residues" evidence="1">
    <location>
        <begin position="126"/>
        <end position="139"/>
    </location>
</feature>
<evidence type="ECO:0000313" key="2">
    <source>
        <dbReference type="EMBL" id="TPX10330.1"/>
    </source>
</evidence>
<feature type="compositionally biased region" description="Polar residues" evidence="1">
    <location>
        <begin position="297"/>
        <end position="310"/>
    </location>
</feature>
<feature type="compositionally biased region" description="Low complexity" evidence="1">
    <location>
        <begin position="263"/>
        <end position="296"/>
    </location>
</feature>
<organism evidence="2 3">
    <name type="scientific">Thyridium curvatum</name>
    <dbReference type="NCBI Taxonomy" id="1093900"/>
    <lineage>
        <taxon>Eukaryota</taxon>
        <taxon>Fungi</taxon>
        <taxon>Dikarya</taxon>
        <taxon>Ascomycota</taxon>
        <taxon>Pezizomycotina</taxon>
        <taxon>Sordariomycetes</taxon>
        <taxon>Sordariomycetidae</taxon>
        <taxon>Thyridiales</taxon>
        <taxon>Thyridiaceae</taxon>
        <taxon>Thyridium</taxon>
    </lineage>
</organism>
<sequence>MHKYNVLQTALIAGTSLTKAHMLMIEPQPYNLDTAPLVQTWPLDDKLPFPCQGRTEHAEKVTKMTAGTTQTVKFLGSAIHGGGSCQFAVAYGDQAPSDPSGWHTIYSIIGGCPGEAAAGNLQTNGKDPHGREDGPHCNNDRDTECVRDFYVPIPKEMKNGKAIFAWTWFNKIGNREMYMNCAPVEIEGGSGDEAFIKELPPVFVANIPGKCTTKEGGSVLGFPNPGKFGQFYGHPTLDSQGSCPAGVLPDTFKSGSTGGTSNSGGSSQGPPAGSGTSMTTTSTASDSFASAPPTASNVPSSVATTLSSATKSKDPAGSAPPPAATSAASPAATSAAQQTPAAGGPTDTPHDPKAVPCPESGAIICLQPGYFGLCNFGYAVPQQLAAGQVCVKGVIGAAPAAAQA</sequence>
<evidence type="ECO:0008006" key="4">
    <source>
        <dbReference type="Google" id="ProtNLM"/>
    </source>
</evidence>
<feature type="compositionally biased region" description="Low complexity" evidence="1">
    <location>
        <begin position="324"/>
        <end position="346"/>
    </location>
</feature>
<feature type="region of interest" description="Disordered" evidence="1">
    <location>
        <begin position="119"/>
        <end position="139"/>
    </location>
</feature>
<dbReference type="PANTHER" id="PTHR36182:SF2">
    <property type="entry name" value="LYTIC POLYSACCHARIDE MONOOXYGENASE"/>
    <property type="match status" value="1"/>
</dbReference>
<dbReference type="Gene3D" id="2.70.50.70">
    <property type="match status" value="1"/>
</dbReference>
<accession>A0A507B1A3</accession>
<dbReference type="RefSeq" id="XP_030992041.1">
    <property type="nucleotide sequence ID" value="XM_031143622.1"/>
</dbReference>
<keyword evidence="3" id="KW-1185">Reference proteome</keyword>